<keyword evidence="9" id="KW-1185">Reference proteome</keyword>
<feature type="compositionally biased region" description="Acidic residues" evidence="5">
    <location>
        <begin position="575"/>
        <end position="593"/>
    </location>
</feature>
<feature type="domain" description="Cyclin-like" evidence="6">
    <location>
        <begin position="810"/>
        <end position="894"/>
    </location>
</feature>
<feature type="region of interest" description="Disordered" evidence="5">
    <location>
        <begin position="716"/>
        <end position="739"/>
    </location>
</feature>
<evidence type="ECO:0000256" key="5">
    <source>
        <dbReference type="SAM" id="MobiDB-lite"/>
    </source>
</evidence>
<reference evidence="8" key="1">
    <citation type="submission" date="2022-05" db="EMBL/GenBank/DDBJ databases">
        <title>The Musa troglodytarum L. genome provides insights into the mechanism of non-climacteric behaviour and enrichment of carotenoids.</title>
        <authorList>
            <person name="Wang J."/>
        </authorList>
    </citation>
    <scope>NUCLEOTIDE SEQUENCE</scope>
    <source>
        <tissue evidence="8">Leaf</tissue>
    </source>
</reference>
<evidence type="ECO:0000256" key="2">
    <source>
        <dbReference type="ARBA" id="ARBA00023127"/>
    </source>
</evidence>
<feature type="domain" description="Cyclin-like" evidence="6">
    <location>
        <begin position="415"/>
        <end position="499"/>
    </location>
</feature>
<dbReference type="OrthoDB" id="5590282at2759"/>
<keyword evidence="3" id="KW-0131">Cell cycle</keyword>
<keyword evidence="1" id="KW-0132">Cell division</keyword>
<accession>A0A9E7GPK8</accession>
<feature type="region of interest" description="Disordered" evidence="5">
    <location>
        <begin position="351"/>
        <end position="375"/>
    </location>
</feature>
<feature type="domain" description="Cyclin-like" evidence="6">
    <location>
        <begin position="897"/>
        <end position="977"/>
    </location>
</feature>
<gene>
    <name evidence="8" type="ORF">MUK42_06069</name>
</gene>
<dbReference type="SMART" id="SM01332">
    <property type="entry name" value="Cyclin_C"/>
    <property type="match status" value="2"/>
</dbReference>
<dbReference type="EMBL" id="CP097509">
    <property type="protein sequence ID" value="URE19211.1"/>
    <property type="molecule type" value="Genomic_DNA"/>
</dbReference>
<dbReference type="SUPFAM" id="SSF47954">
    <property type="entry name" value="Cyclin-like"/>
    <property type="match status" value="5"/>
</dbReference>
<dbReference type="Gene3D" id="1.10.472.10">
    <property type="entry name" value="Cyclin-like"/>
    <property type="match status" value="5"/>
</dbReference>
<evidence type="ECO:0000313" key="8">
    <source>
        <dbReference type="EMBL" id="URE19211.1"/>
    </source>
</evidence>
<dbReference type="Pfam" id="PF02984">
    <property type="entry name" value="Cyclin_C"/>
    <property type="match status" value="2"/>
</dbReference>
<organism evidence="8 9">
    <name type="scientific">Musa troglodytarum</name>
    <name type="common">fe'i banana</name>
    <dbReference type="NCBI Taxonomy" id="320322"/>
    <lineage>
        <taxon>Eukaryota</taxon>
        <taxon>Viridiplantae</taxon>
        <taxon>Streptophyta</taxon>
        <taxon>Embryophyta</taxon>
        <taxon>Tracheophyta</taxon>
        <taxon>Spermatophyta</taxon>
        <taxon>Magnoliopsida</taxon>
        <taxon>Liliopsida</taxon>
        <taxon>Zingiberales</taxon>
        <taxon>Musaceae</taxon>
        <taxon>Musa</taxon>
    </lineage>
</organism>
<dbReference type="GO" id="GO:0051301">
    <property type="term" value="P:cell division"/>
    <property type="evidence" value="ECO:0007669"/>
    <property type="project" value="UniProtKB-KW"/>
</dbReference>
<feature type="domain" description="Cyclin C-terminal" evidence="7">
    <location>
        <begin position="903"/>
        <end position="1008"/>
    </location>
</feature>
<evidence type="ECO:0000313" key="9">
    <source>
        <dbReference type="Proteomes" id="UP001055439"/>
    </source>
</evidence>
<dbReference type="InterPro" id="IPR036915">
    <property type="entry name" value="Cyclin-like_sf"/>
</dbReference>
<dbReference type="InterPro" id="IPR039361">
    <property type="entry name" value="Cyclin"/>
</dbReference>
<evidence type="ECO:0000256" key="3">
    <source>
        <dbReference type="ARBA" id="ARBA00023306"/>
    </source>
</evidence>
<feature type="domain" description="Cyclin C-terminal" evidence="7">
    <location>
        <begin position="159"/>
        <end position="273"/>
    </location>
</feature>
<evidence type="ECO:0000259" key="6">
    <source>
        <dbReference type="SMART" id="SM00385"/>
    </source>
</evidence>
<dbReference type="Proteomes" id="UP001055439">
    <property type="component" value="Chromosome 7"/>
</dbReference>
<comment type="similarity">
    <text evidence="4">Belongs to the cyclin family.</text>
</comment>
<evidence type="ECO:0000256" key="4">
    <source>
        <dbReference type="RuleBase" id="RU000383"/>
    </source>
</evidence>
<dbReference type="PANTHER" id="PTHR10177">
    <property type="entry name" value="CYCLINS"/>
    <property type="match status" value="1"/>
</dbReference>
<dbReference type="InterPro" id="IPR004367">
    <property type="entry name" value="Cyclin_C-dom"/>
</dbReference>
<name>A0A9E7GPK8_9LILI</name>
<dbReference type="AlphaFoldDB" id="A0A9E7GPK8"/>
<dbReference type="SMART" id="SM00385">
    <property type="entry name" value="CYCLIN"/>
    <property type="match status" value="4"/>
</dbReference>
<feature type="compositionally biased region" description="Basic and acidic residues" evidence="5">
    <location>
        <begin position="351"/>
        <end position="374"/>
    </location>
</feature>
<sequence>MVFSRLFFFAHRNDHGVHSIDALDDGNELAVVDYEDGRPREYMDFQVEIDEKKRSLVADRLIEERVLGTELLLVGVSALLVASKYEEPRPRKVHISCLLTRVLLLPFPLMVIRETCMLTVSCVQNMDYRDVSYHVYTKEQILAKEKAIVKALEWDLFVPTQYVFLVRFVKAAMSDKELENMAFFLAELGLMHYSMTAYRPSLAAASAVYAARYTLKRSPLWTQTLRHHTGYSMQREMRPSIDELSLVSSKEYTAGGLQEILEHQTWSRLIVVSLGATAGQIRKAAVRGGAARKRGVDLNEGDRLVGGPDPLANPMPSRRFSARLLAKARLAVLVERPEVAADYIVKEKKDSRESGSLRSDSPDDKGNSMIDSRKKNGTPALASALTVQNKKCGRPCKYMDFQVDINEEKRSIVADRLIEVHHSFGLMPETLYLTFHIIDQYLSKEKVSGTELPLVGINALLIASKYEESRPQKNIDYGDILRHAYTKEQMLAKERDIKWKLSVPTQYVFLVCFLKAAAMCDKEFSSAQAAIVNSQTLEEVARLEKALKLGQIPEEFMNLGKETTTASGDAAVDGMDTDDQNEVTEAQDQEQNEEAQPIEQRKKGEEDTGETLESSFAASCSRSSSRLLFRGEKPLSEGEKRADRWLQGVRHVLVVLLLLVQVLPLDKFAKRLPDPLANPMPSRRFSARLLAKARLAVLVERPEVAADYIVKEKKDGRESGSLRNDSPDDKGNSMIDSRKKTGTPALASALTVQNKDDGVHSIDALEVLAVVDYVDNIYDFYRHAEKCGRPCKYMDFQVDINEEKRSIVADRLIEVHHSFGLMPETLYLTFHIIDQYLSKAKVSGTELPLVGINALLIASKYEESRPQKNIDYGDILRHAYTKEQMLAKERDIMKTLKWKLSVPTQFVFLLEHMVFFLAELGLMHYSMITYWPSVAAASAVYAARSTLKRTPLWTQTLMHHTGYLEHQLRKCAQQLVIFHSSAAESRLQAVYKKYSSTRFGAVALLPPATELLRSKEVTSS</sequence>
<feature type="region of interest" description="Disordered" evidence="5">
    <location>
        <begin position="562"/>
        <end position="618"/>
    </location>
</feature>
<feature type="domain" description="Cyclin-like" evidence="6">
    <location>
        <begin position="163"/>
        <end position="246"/>
    </location>
</feature>
<dbReference type="InterPro" id="IPR006671">
    <property type="entry name" value="Cyclin_N"/>
</dbReference>
<dbReference type="InterPro" id="IPR013763">
    <property type="entry name" value="Cyclin-like_dom"/>
</dbReference>
<evidence type="ECO:0000259" key="7">
    <source>
        <dbReference type="SMART" id="SM01332"/>
    </source>
</evidence>
<dbReference type="FunFam" id="1.10.472.10:FF:000001">
    <property type="entry name" value="G2/mitotic-specific cyclin"/>
    <property type="match status" value="2"/>
</dbReference>
<evidence type="ECO:0000256" key="1">
    <source>
        <dbReference type="ARBA" id="ARBA00022618"/>
    </source>
</evidence>
<protein>
    <submittedName>
        <fullName evidence="8">Cyclin, C-terminal domain</fullName>
    </submittedName>
</protein>
<dbReference type="Pfam" id="PF00134">
    <property type="entry name" value="Cyclin_N"/>
    <property type="match status" value="3"/>
</dbReference>
<keyword evidence="2 4" id="KW-0195">Cyclin</keyword>
<proteinExistence type="inferred from homology"/>